<dbReference type="GO" id="GO:0001664">
    <property type="term" value="F:G protein-coupled receptor binding"/>
    <property type="evidence" value="ECO:0007669"/>
    <property type="project" value="TreeGrafter"/>
</dbReference>
<keyword evidence="2" id="KW-0732">Signal</keyword>
<dbReference type="GO" id="GO:0005737">
    <property type="term" value="C:cytoplasm"/>
    <property type="evidence" value="ECO:0007669"/>
    <property type="project" value="TreeGrafter"/>
</dbReference>
<organism evidence="3 4">
    <name type="scientific">Chionoecetes opilio</name>
    <name type="common">Atlantic snow crab</name>
    <name type="synonym">Cancer opilio</name>
    <dbReference type="NCBI Taxonomy" id="41210"/>
    <lineage>
        <taxon>Eukaryota</taxon>
        <taxon>Metazoa</taxon>
        <taxon>Ecdysozoa</taxon>
        <taxon>Arthropoda</taxon>
        <taxon>Crustacea</taxon>
        <taxon>Multicrustacea</taxon>
        <taxon>Malacostraca</taxon>
        <taxon>Eumalacostraca</taxon>
        <taxon>Eucarida</taxon>
        <taxon>Decapoda</taxon>
        <taxon>Pleocyemata</taxon>
        <taxon>Brachyura</taxon>
        <taxon>Eubrachyura</taxon>
        <taxon>Majoidea</taxon>
        <taxon>Majidae</taxon>
        <taxon>Chionoecetes</taxon>
    </lineage>
</organism>
<evidence type="ECO:0000256" key="1">
    <source>
        <dbReference type="ARBA" id="ARBA00005298"/>
    </source>
</evidence>
<dbReference type="AlphaFoldDB" id="A0A8J8WL03"/>
<dbReference type="PANTHER" id="PTHR11792:SF18">
    <property type="entry name" value="FI20035P1"/>
    <property type="match status" value="1"/>
</dbReference>
<accession>A0A8J8WL03</accession>
<comment type="similarity">
    <text evidence="1">Belongs to the arrestin family.</text>
</comment>
<dbReference type="InterPro" id="IPR014756">
    <property type="entry name" value="Ig_E-set"/>
</dbReference>
<dbReference type="Gene3D" id="2.60.40.640">
    <property type="match status" value="1"/>
</dbReference>
<reference evidence="3" key="1">
    <citation type="submission" date="2020-07" db="EMBL/GenBank/DDBJ databases">
        <title>The High-quality genome of the commercially important snow crab, Chionoecetes opilio.</title>
        <authorList>
            <person name="Jeong J.-H."/>
            <person name="Ryu S."/>
        </authorList>
    </citation>
    <scope>NUCLEOTIDE SEQUENCE</scope>
    <source>
        <strain evidence="3">MADBK_172401_WGS</strain>
        <tissue evidence="3">Digestive gland</tissue>
    </source>
</reference>
<dbReference type="SUPFAM" id="SSF81296">
    <property type="entry name" value="E set domains"/>
    <property type="match status" value="1"/>
</dbReference>
<dbReference type="OrthoDB" id="6500995at2759"/>
<proteinExistence type="inferred from homology"/>
<gene>
    <name evidence="3" type="primary">ARRB1</name>
    <name evidence="3" type="ORF">GWK47_026910</name>
</gene>
<name>A0A8J8WL03_CHIOP</name>
<dbReference type="Proteomes" id="UP000770661">
    <property type="component" value="Unassembled WGS sequence"/>
</dbReference>
<protein>
    <submittedName>
        <fullName evidence="3">Beta-arrestin-1</fullName>
    </submittedName>
</protein>
<evidence type="ECO:0000313" key="3">
    <source>
        <dbReference type="EMBL" id="KAG0695428.1"/>
    </source>
</evidence>
<evidence type="ECO:0000313" key="4">
    <source>
        <dbReference type="Proteomes" id="UP000770661"/>
    </source>
</evidence>
<dbReference type="InterPro" id="IPR014752">
    <property type="entry name" value="Arrestin-like_C"/>
</dbReference>
<sequence>MGAYAKLRVASVLISVALVFVPVVGDNPEDKPHKRSSIRMGMKLYQLAPEGVSSTPYASFSKPLRLADGQVELEASLSKAVYERGEDVGVSVSISNLSSRNVRKIKGVEYLVPLRHRRADRSREKERRHLIQAATELLGWCFFTDIKSASLE</sequence>
<dbReference type="EMBL" id="JACEEZ010026014">
    <property type="protein sequence ID" value="KAG0695428.1"/>
    <property type="molecule type" value="Genomic_DNA"/>
</dbReference>
<comment type="caution">
    <text evidence="3">The sequence shown here is derived from an EMBL/GenBank/DDBJ whole genome shotgun (WGS) entry which is preliminary data.</text>
</comment>
<dbReference type="GO" id="GO:0007165">
    <property type="term" value="P:signal transduction"/>
    <property type="evidence" value="ECO:0007669"/>
    <property type="project" value="InterPro"/>
</dbReference>
<feature type="signal peptide" evidence="2">
    <location>
        <begin position="1"/>
        <end position="25"/>
    </location>
</feature>
<dbReference type="GO" id="GO:0002031">
    <property type="term" value="P:G protein-coupled receptor internalization"/>
    <property type="evidence" value="ECO:0007669"/>
    <property type="project" value="TreeGrafter"/>
</dbReference>
<evidence type="ECO:0000256" key="2">
    <source>
        <dbReference type="SAM" id="SignalP"/>
    </source>
</evidence>
<dbReference type="InterPro" id="IPR000698">
    <property type="entry name" value="Arrestin"/>
</dbReference>
<dbReference type="PANTHER" id="PTHR11792">
    <property type="entry name" value="ARRESTIN"/>
    <property type="match status" value="1"/>
</dbReference>
<keyword evidence="4" id="KW-1185">Reference proteome</keyword>
<feature type="chain" id="PRO_5035215657" evidence="2">
    <location>
        <begin position="26"/>
        <end position="152"/>
    </location>
</feature>